<sequence>MSPEPAVPESHPDTTIATAIAMPIAVLRRLDMSAIVHDQPIPCCSCDQLTDSRYVRQIMRGRARWWLFAGGALVLVGGLIAAFVATTPREDPPRTTDLGAGPVHSAPPAADGDWTRPPAEIYTVRGELIAASENRWMIRTGDQNGFSFSIKDAAGRTVGDDFRAQRGACARTRSGVLGCQIGATFSIIDLETGHRDVRAVEDTLGQLVEPMPLADGWVIGVNGARRVISETGEVRWRFPADQQMLAPEPRGPVFSRGDQMVTTDSRFVHSAVRNATTGAVIAECDCTVTLLSDGFASQPAETLNGPTTLYSLDGRKVATYPPDVRVVPGGTRTVITEPAGQTDDGRPTQRIRTVDGRILWEGSGTPATYPTVCGDWLIRPDRVISIVDGTPFTPPGLNAGVGECLAAGADWVMTSAQVIRPRSGAWGPAVGSLQYADGRLANRVDQVTALYSPSAPRVGAVPVTTAAPDFSVTLPFTFGRTRWPIEQMQWIKINRVSYQPDTGRWLVGADGITQLARSQFIDPAVETFVIAADGRVVDTLPTGRAALKSCGPYSVRLDVDDPSRVVVQRNDGVAVRIGPQPDPEHRVAQGVECVGYSDDFLALARDNVPGLTLLPLRPGVEAQRLPYATGFTQGRPFAVDSRTITVFPAVRE</sequence>
<accession>A0A0N9NIV1</accession>
<keyword evidence="2" id="KW-0472">Membrane</keyword>
<evidence type="ECO:0000313" key="4">
    <source>
        <dbReference type="Proteomes" id="UP000063789"/>
    </source>
</evidence>
<proteinExistence type="predicted"/>
<dbReference type="EMBL" id="CP011853">
    <property type="protein sequence ID" value="ALG85497.1"/>
    <property type="molecule type" value="Genomic_DNA"/>
</dbReference>
<gene>
    <name evidence="3" type="ORF">ACH46_14740</name>
</gene>
<evidence type="ECO:0000256" key="2">
    <source>
        <dbReference type="SAM" id="Phobius"/>
    </source>
</evidence>
<dbReference type="PATRIC" id="fig|1136941.3.peg.3012"/>
<dbReference type="AlphaFoldDB" id="A0A0N9NIV1"/>
<dbReference type="Proteomes" id="UP000063789">
    <property type="component" value="Chromosome"/>
</dbReference>
<evidence type="ECO:0000313" key="3">
    <source>
        <dbReference type="EMBL" id="ALG85497.1"/>
    </source>
</evidence>
<keyword evidence="2" id="KW-1133">Transmembrane helix</keyword>
<dbReference type="KEGG" id="goq:ACH46_14740"/>
<feature type="region of interest" description="Disordered" evidence="1">
    <location>
        <begin position="90"/>
        <end position="116"/>
    </location>
</feature>
<name>A0A0N9NIV1_9ACTN</name>
<evidence type="ECO:0000256" key="1">
    <source>
        <dbReference type="SAM" id="MobiDB-lite"/>
    </source>
</evidence>
<dbReference type="STRING" id="1136941.ACH46_14740"/>
<organism evidence="3 4">
    <name type="scientific">Gordonia phthalatica</name>
    <dbReference type="NCBI Taxonomy" id="1136941"/>
    <lineage>
        <taxon>Bacteria</taxon>
        <taxon>Bacillati</taxon>
        <taxon>Actinomycetota</taxon>
        <taxon>Actinomycetes</taxon>
        <taxon>Mycobacteriales</taxon>
        <taxon>Gordoniaceae</taxon>
        <taxon>Gordonia</taxon>
    </lineage>
</organism>
<protein>
    <submittedName>
        <fullName evidence="3">Uncharacterized protein</fullName>
    </submittedName>
</protein>
<reference evidence="4" key="1">
    <citation type="submission" date="2015-06" db="EMBL/GenBank/DDBJ databases">
        <title>Complete genome sequence and metabolic analysis of phthalate degradation pathway in Gordonia sp. QH-11.</title>
        <authorList>
            <person name="Jin D."/>
            <person name="Kong X."/>
            <person name="Bai Z."/>
        </authorList>
    </citation>
    <scope>NUCLEOTIDE SEQUENCE [LARGE SCALE GENOMIC DNA]</scope>
    <source>
        <strain evidence="4">QH-11</strain>
    </source>
</reference>
<feature type="transmembrane region" description="Helical" evidence="2">
    <location>
        <begin position="65"/>
        <end position="85"/>
    </location>
</feature>
<keyword evidence="4" id="KW-1185">Reference proteome</keyword>
<reference evidence="3 4" key="2">
    <citation type="journal article" date="2017" name="Int. J. Syst. Evol. Microbiol.">
        <title>Gordonia phthalatica sp. nov., a di-n-butyl phthalate-degrading bacterium isolated from activated sludge.</title>
        <authorList>
            <person name="Jin D."/>
            <person name="Kong X."/>
            <person name="Jia M."/>
            <person name="Yu X."/>
            <person name="Wang X."/>
            <person name="Zhuang X."/>
            <person name="Deng Y."/>
            <person name="Bai Z."/>
        </authorList>
    </citation>
    <scope>NUCLEOTIDE SEQUENCE [LARGE SCALE GENOMIC DNA]</scope>
    <source>
        <strain evidence="3 4">QH-11</strain>
    </source>
</reference>
<keyword evidence="2" id="KW-0812">Transmembrane</keyword>